<dbReference type="InterPro" id="IPR050597">
    <property type="entry name" value="Cytochrome_c_Oxidase_Subunit"/>
</dbReference>
<dbReference type="GO" id="GO:1902600">
    <property type="term" value="P:proton transmembrane transport"/>
    <property type="evidence" value="ECO:0007669"/>
    <property type="project" value="UniProtKB-KW"/>
</dbReference>
<evidence type="ECO:0000256" key="15">
    <source>
        <dbReference type="ARBA" id="ARBA00023002"/>
    </source>
</evidence>
<keyword evidence="11" id="KW-0677">Repeat</keyword>
<feature type="binding site" description="axial binding residue" evidence="20">
    <location>
        <position position="320"/>
    </location>
    <ligand>
        <name>heme c</name>
        <dbReference type="ChEBI" id="CHEBI:61717"/>
        <label>1</label>
    </ligand>
    <ligandPart>
        <name>Fe</name>
        <dbReference type="ChEBI" id="CHEBI:18248"/>
    </ligandPart>
</feature>
<comment type="subcellular location">
    <subcellularLocation>
        <location evidence="1 19">Cell inner membrane</location>
    </subcellularLocation>
</comment>
<keyword evidence="16 19" id="KW-0408">Iron</keyword>
<keyword evidence="6 19" id="KW-0997">Cell inner membrane</keyword>
<evidence type="ECO:0000259" key="23">
    <source>
        <dbReference type="PROSITE" id="PS51007"/>
    </source>
</evidence>
<evidence type="ECO:0000256" key="4">
    <source>
        <dbReference type="ARBA" id="ARBA00022448"/>
    </source>
</evidence>
<evidence type="ECO:0000256" key="1">
    <source>
        <dbReference type="ARBA" id="ARBA00004533"/>
    </source>
</evidence>
<dbReference type="GO" id="GO:0020037">
    <property type="term" value="F:heme binding"/>
    <property type="evidence" value="ECO:0007669"/>
    <property type="project" value="InterPro"/>
</dbReference>
<dbReference type="Gene3D" id="6.10.280.130">
    <property type="match status" value="1"/>
</dbReference>
<dbReference type="Pfam" id="PF14715">
    <property type="entry name" value="FixP_N"/>
    <property type="match status" value="1"/>
</dbReference>
<dbReference type="InterPro" id="IPR038414">
    <property type="entry name" value="CcoP_N_sf"/>
</dbReference>
<comment type="pathway">
    <text evidence="2 19">Energy metabolism; oxidative phosphorylation.</text>
</comment>
<sequence>MSDNINKNDLDNQEVETTGHVWDGDLQEYNNPLPRWWLYAFYGTIIFAIGYWILFPTWPLPNTFTKGVYTVEIERPVVQQSGDLLVDVEDADNAAMEKVKVHWNTRTRLVNELQFSKEAELRHKHFSELMVKTEEEIINDPDMIKFAENAGKTLFVDNCATCHGPQAEGVVGLYPNLNDDNWLWGGRLAQIEETIKLGINGEDGGRRSNMTAGKLSMTPQEIEDVAKYTLSLSNNYTPDDATSRGEELFFGKGACFTCHVDFTKDPRKAQGNPLLGAPNLTDQIWEIIDINSLTTPEEKVAAIIPQVRDGVDANTTNRVMPRWEYRLSPEQIRALAVYVHQLGGGKTADSE</sequence>
<feature type="transmembrane region" description="Helical" evidence="22">
    <location>
        <begin position="36"/>
        <end position="55"/>
    </location>
</feature>
<dbReference type="GO" id="GO:0009055">
    <property type="term" value="F:electron transfer activity"/>
    <property type="evidence" value="ECO:0007669"/>
    <property type="project" value="InterPro"/>
</dbReference>
<comment type="caution">
    <text evidence="24">The sequence shown here is derived from an EMBL/GenBank/DDBJ whole genome shotgun (WGS) entry which is preliminary data.</text>
</comment>
<feature type="binding site" description="covalent" evidence="21">
    <location>
        <position position="255"/>
    </location>
    <ligand>
        <name>heme c</name>
        <dbReference type="ChEBI" id="CHEBI:61717"/>
        <label>2</label>
    </ligand>
</feature>
<evidence type="ECO:0000256" key="8">
    <source>
        <dbReference type="ARBA" id="ARBA00022660"/>
    </source>
</evidence>
<keyword evidence="17 19" id="KW-0406">Ion transport</keyword>
<dbReference type="AlphaFoldDB" id="A0A9D1Q651"/>
<keyword evidence="4 19" id="KW-0813">Transport</keyword>
<dbReference type="GO" id="GO:0016491">
    <property type="term" value="F:oxidoreductase activity"/>
    <property type="evidence" value="ECO:0007669"/>
    <property type="project" value="UniProtKB-KW"/>
</dbReference>
<evidence type="ECO:0000256" key="21">
    <source>
        <dbReference type="PIRSR" id="PIRSR000006-2"/>
    </source>
</evidence>
<evidence type="ECO:0000256" key="7">
    <source>
        <dbReference type="ARBA" id="ARBA00022617"/>
    </source>
</evidence>
<evidence type="ECO:0000256" key="5">
    <source>
        <dbReference type="ARBA" id="ARBA00022475"/>
    </source>
</evidence>
<dbReference type="EMBL" id="DXHP01000071">
    <property type="protein sequence ID" value="HIW06327.1"/>
    <property type="molecule type" value="Genomic_DNA"/>
</dbReference>
<keyword evidence="8 19" id="KW-0679">Respiratory chain</keyword>
<evidence type="ECO:0000313" key="25">
    <source>
        <dbReference type="Proteomes" id="UP000823934"/>
    </source>
</evidence>
<evidence type="ECO:0000256" key="16">
    <source>
        <dbReference type="ARBA" id="ARBA00023004"/>
    </source>
</evidence>
<keyword evidence="7 19" id="KW-0349">Heme</keyword>
<evidence type="ECO:0000256" key="2">
    <source>
        <dbReference type="ARBA" id="ARBA00004673"/>
    </source>
</evidence>
<dbReference type="InterPro" id="IPR009056">
    <property type="entry name" value="Cyt_c-like_dom"/>
</dbReference>
<dbReference type="PANTHER" id="PTHR33751:SF1">
    <property type="entry name" value="CBB3-TYPE CYTOCHROME C OXIDASE SUBUNIT FIXP"/>
    <property type="match status" value="1"/>
</dbReference>
<comment type="subunit">
    <text evidence="19">Component of the cbb3-type cytochrome c oxidase.</text>
</comment>
<feature type="binding site" description="axial binding residue" evidence="20">
    <location>
        <position position="259"/>
    </location>
    <ligand>
        <name>heme c</name>
        <dbReference type="ChEBI" id="CHEBI:61717"/>
        <label>2</label>
    </ligand>
    <ligandPart>
        <name>Fe</name>
        <dbReference type="ChEBI" id="CHEBI:18248"/>
    </ligandPart>
</feature>
<feature type="binding site" description="axial binding residue" evidence="20">
    <location>
        <position position="210"/>
    </location>
    <ligand>
        <name>heme c</name>
        <dbReference type="ChEBI" id="CHEBI:61717"/>
        <label>2</label>
    </ligand>
    <ligandPart>
        <name>Fe</name>
        <dbReference type="ChEBI" id="CHEBI:18248"/>
    </ligandPart>
</feature>
<evidence type="ECO:0000256" key="13">
    <source>
        <dbReference type="ARBA" id="ARBA00022982"/>
    </source>
</evidence>
<dbReference type="InterPro" id="IPR004678">
    <property type="entry name" value="Cyt_c_oxidase_cbb3_su3"/>
</dbReference>
<keyword evidence="18 19" id="KW-0472">Membrane</keyword>
<keyword evidence="13 19" id="KW-0249">Electron transport</keyword>
<protein>
    <recommendedName>
        <fullName evidence="19">Cbb3-type cytochrome c oxidase subunit</fullName>
    </recommendedName>
</protein>
<dbReference type="GO" id="GO:0046872">
    <property type="term" value="F:metal ion binding"/>
    <property type="evidence" value="ECO:0007669"/>
    <property type="project" value="UniProtKB-KW"/>
</dbReference>
<keyword evidence="12 19" id="KW-0375">Hydrogen ion transport</keyword>
<feature type="binding site" description="covalent" evidence="21">
    <location>
        <position position="258"/>
    </location>
    <ligand>
        <name>heme c</name>
        <dbReference type="ChEBI" id="CHEBI:61717"/>
        <label>2</label>
    </ligand>
</feature>
<evidence type="ECO:0000256" key="14">
    <source>
        <dbReference type="ARBA" id="ARBA00022989"/>
    </source>
</evidence>
<evidence type="ECO:0000256" key="22">
    <source>
        <dbReference type="SAM" id="Phobius"/>
    </source>
</evidence>
<evidence type="ECO:0000256" key="19">
    <source>
        <dbReference type="PIRNR" id="PIRNR000006"/>
    </source>
</evidence>
<accession>A0A9D1Q651</accession>
<reference evidence="24" key="1">
    <citation type="journal article" date="2021" name="PeerJ">
        <title>Extensive microbial diversity within the chicken gut microbiome revealed by metagenomics and culture.</title>
        <authorList>
            <person name="Gilroy R."/>
            <person name="Ravi A."/>
            <person name="Getino M."/>
            <person name="Pursley I."/>
            <person name="Horton D.L."/>
            <person name="Alikhan N.F."/>
            <person name="Baker D."/>
            <person name="Gharbi K."/>
            <person name="Hall N."/>
            <person name="Watson M."/>
            <person name="Adriaenssens E.M."/>
            <person name="Foster-Nyarko E."/>
            <person name="Jarju S."/>
            <person name="Secka A."/>
            <person name="Antonio M."/>
            <person name="Oren A."/>
            <person name="Chaudhuri R.R."/>
            <person name="La Ragione R."/>
            <person name="Hildebrand F."/>
            <person name="Pallen M.J."/>
        </authorList>
    </citation>
    <scope>NUCLEOTIDE SEQUENCE</scope>
    <source>
        <strain evidence="24">CHK160-9182</strain>
    </source>
</reference>
<organism evidence="24 25">
    <name type="scientific">Candidatus Ignatzschineria merdigallinarum</name>
    <dbReference type="NCBI Taxonomy" id="2838621"/>
    <lineage>
        <taxon>Bacteria</taxon>
        <taxon>Pseudomonadati</taxon>
        <taxon>Pseudomonadota</taxon>
        <taxon>Gammaproteobacteria</taxon>
        <taxon>Cardiobacteriales</taxon>
        <taxon>Ignatzschineriaceae</taxon>
        <taxon>Ignatzschineria</taxon>
    </lineage>
</organism>
<dbReference type="Gene3D" id="1.10.760.10">
    <property type="entry name" value="Cytochrome c-like domain"/>
    <property type="match status" value="2"/>
</dbReference>
<evidence type="ECO:0000256" key="6">
    <source>
        <dbReference type="ARBA" id="ARBA00022519"/>
    </source>
</evidence>
<evidence type="ECO:0000256" key="20">
    <source>
        <dbReference type="PIRSR" id="PIRSR000006-1"/>
    </source>
</evidence>
<feature type="binding site" description="covalent" evidence="21">
    <location>
        <position position="159"/>
    </location>
    <ligand>
        <name>heme c</name>
        <dbReference type="ChEBI" id="CHEBI:61717"/>
        <label>1</label>
    </ligand>
</feature>
<keyword evidence="14 22" id="KW-1133">Transmembrane helix</keyword>
<evidence type="ECO:0000256" key="9">
    <source>
        <dbReference type="ARBA" id="ARBA00022692"/>
    </source>
</evidence>
<keyword evidence="15 19" id="KW-0560">Oxidoreductase</keyword>
<evidence type="ECO:0000256" key="11">
    <source>
        <dbReference type="ARBA" id="ARBA00022737"/>
    </source>
</evidence>
<evidence type="ECO:0000256" key="3">
    <source>
        <dbReference type="ARBA" id="ARBA00006113"/>
    </source>
</evidence>
<feature type="domain" description="Cytochrome c" evidence="23">
    <location>
        <begin position="146"/>
        <end position="233"/>
    </location>
</feature>
<dbReference type="PIRSF" id="PIRSF000006">
    <property type="entry name" value="Cbb3-Cox_fixP"/>
    <property type="match status" value="1"/>
</dbReference>
<gene>
    <name evidence="24" type="ORF">H9889_03245</name>
</gene>
<evidence type="ECO:0000313" key="24">
    <source>
        <dbReference type="EMBL" id="HIW06327.1"/>
    </source>
</evidence>
<dbReference type="PANTHER" id="PTHR33751">
    <property type="entry name" value="CBB3-TYPE CYTOCHROME C OXIDASE SUBUNIT FIXP"/>
    <property type="match status" value="1"/>
</dbReference>
<evidence type="ECO:0000256" key="12">
    <source>
        <dbReference type="ARBA" id="ARBA00022781"/>
    </source>
</evidence>
<feature type="binding site" description="covalent" evidence="21">
    <location>
        <position position="162"/>
    </location>
    <ligand>
        <name>heme c</name>
        <dbReference type="ChEBI" id="CHEBI:61717"/>
        <label>1</label>
    </ligand>
</feature>
<dbReference type="Pfam" id="PF13442">
    <property type="entry name" value="Cytochrome_CBB3"/>
    <property type="match status" value="1"/>
</dbReference>
<feature type="domain" description="Cytochrome c" evidence="23">
    <location>
        <begin position="240"/>
        <end position="343"/>
    </location>
</feature>
<dbReference type="Pfam" id="PF00034">
    <property type="entry name" value="Cytochrom_C"/>
    <property type="match status" value="1"/>
</dbReference>
<evidence type="ECO:0000256" key="10">
    <source>
        <dbReference type="ARBA" id="ARBA00022723"/>
    </source>
</evidence>
<dbReference type="InterPro" id="IPR036909">
    <property type="entry name" value="Cyt_c-like_dom_sf"/>
</dbReference>
<feature type="binding site" description="axial binding residue" evidence="20">
    <location>
        <position position="163"/>
    </location>
    <ligand>
        <name>heme c</name>
        <dbReference type="ChEBI" id="CHEBI:61717"/>
        <label>1</label>
    </ligand>
    <ligandPart>
        <name>Fe</name>
        <dbReference type="ChEBI" id="CHEBI:18248"/>
    </ligandPart>
</feature>
<dbReference type="InterPro" id="IPR032858">
    <property type="entry name" value="CcoP_N"/>
</dbReference>
<name>A0A9D1Q651_9GAMM</name>
<evidence type="ECO:0000256" key="18">
    <source>
        <dbReference type="ARBA" id="ARBA00023136"/>
    </source>
</evidence>
<comment type="similarity">
    <text evidence="3 19">Belongs to the CcoP / FixP family.</text>
</comment>
<keyword evidence="5 19" id="KW-1003">Cell membrane</keyword>
<dbReference type="PROSITE" id="PS51007">
    <property type="entry name" value="CYTC"/>
    <property type="match status" value="2"/>
</dbReference>
<dbReference type="GO" id="GO:0005886">
    <property type="term" value="C:plasma membrane"/>
    <property type="evidence" value="ECO:0007669"/>
    <property type="project" value="UniProtKB-SubCell"/>
</dbReference>
<keyword evidence="10 19" id="KW-0479">Metal-binding</keyword>
<proteinExistence type="inferred from homology"/>
<comment type="function">
    <text evidence="19">C-type cytochrome. Part of the cbb3-type cytochrome c oxidase complex.</text>
</comment>
<keyword evidence="9 22" id="KW-0812">Transmembrane</keyword>
<dbReference type="Proteomes" id="UP000823934">
    <property type="component" value="Unassembled WGS sequence"/>
</dbReference>
<dbReference type="SUPFAM" id="SSF46626">
    <property type="entry name" value="Cytochrome c"/>
    <property type="match status" value="2"/>
</dbReference>
<comment type="cofactor">
    <cofactor evidence="19 21">
        <name>heme c</name>
        <dbReference type="ChEBI" id="CHEBI:61717"/>
    </cofactor>
    <text evidence="19 21">Binds 2 heme C groups per subunit.</text>
</comment>
<reference evidence="24" key="2">
    <citation type="submission" date="2021-04" db="EMBL/GenBank/DDBJ databases">
        <authorList>
            <person name="Gilroy R."/>
        </authorList>
    </citation>
    <scope>NUCLEOTIDE SEQUENCE</scope>
    <source>
        <strain evidence="24">CHK160-9182</strain>
    </source>
</reference>
<evidence type="ECO:0000256" key="17">
    <source>
        <dbReference type="ARBA" id="ARBA00023065"/>
    </source>
</evidence>